<evidence type="ECO:0000313" key="2">
    <source>
        <dbReference type="Proteomes" id="UP000801428"/>
    </source>
</evidence>
<name>A0A9P4T3A0_CURKU</name>
<reference evidence="1" key="1">
    <citation type="submission" date="2019-04" db="EMBL/GenBank/DDBJ databases">
        <title>Sequencing of skin fungus with MAO and IRED activity.</title>
        <authorList>
            <person name="Marsaioli A.J."/>
            <person name="Bonatto J.M.C."/>
            <person name="Reis Junior O."/>
        </authorList>
    </citation>
    <scope>NUCLEOTIDE SEQUENCE</scope>
    <source>
        <strain evidence="1">30M1</strain>
    </source>
</reference>
<organism evidence="1 2">
    <name type="scientific">Curvularia kusanoi</name>
    <name type="common">Cochliobolus kusanoi</name>
    <dbReference type="NCBI Taxonomy" id="90978"/>
    <lineage>
        <taxon>Eukaryota</taxon>
        <taxon>Fungi</taxon>
        <taxon>Dikarya</taxon>
        <taxon>Ascomycota</taxon>
        <taxon>Pezizomycotina</taxon>
        <taxon>Dothideomycetes</taxon>
        <taxon>Pleosporomycetidae</taxon>
        <taxon>Pleosporales</taxon>
        <taxon>Pleosporineae</taxon>
        <taxon>Pleosporaceae</taxon>
        <taxon>Curvularia</taxon>
    </lineage>
</organism>
<dbReference type="EMBL" id="SWKU01000064">
    <property type="protein sequence ID" value="KAF2992983.1"/>
    <property type="molecule type" value="Genomic_DNA"/>
</dbReference>
<sequence>MSVFTNGEGLSAGPVVNPGFDNWSSLGCYAHSLGKRTLEFPTNVEGTNTVGRCAAACEQARYSYAGVDAPTAALAYNSVFNSNSTGLCSEPNATNVYHLGNDPVQACNVIPSSISSATAPTTTSIVASSATAATLCPESHNKISTDATGQRFTVYCDSDYEGGNIEVGNLASFELCL</sequence>
<keyword evidence="2" id="KW-1185">Reference proteome</keyword>
<dbReference type="Proteomes" id="UP000801428">
    <property type="component" value="Unassembled WGS sequence"/>
</dbReference>
<dbReference type="AlphaFoldDB" id="A0A9P4T3A0"/>
<proteinExistence type="predicted"/>
<comment type="caution">
    <text evidence="1">The sequence shown here is derived from an EMBL/GenBank/DDBJ whole genome shotgun (WGS) entry which is preliminary data.</text>
</comment>
<dbReference type="OrthoDB" id="2019572at2759"/>
<protein>
    <submittedName>
        <fullName evidence="1">Uncharacterized protein</fullName>
    </submittedName>
</protein>
<evidence type="ECO:0000313" key="1">
    <source>
        <dbReference type="EMBL" id="KAF2992983.1"/>
    </source>
</evidence>
<gene>
    <name evidence="1" type="ORF">E8E13_000354</name>
</gene>
<accession>A0A9P4T3A0</accession>